<dbReference type="InterPro" id="IPR000845">
    <property type="entry name" value="Nucleoside_phosphorylase_d"/>
</dbReference>
<protein>
    <recommendedName>
        <fullName evidence="2">Nucleoside phosphorylase domain-containing protein</fullName>
    </recommendedName>
</protein>
<evidence type="ECO:0000256" key="1">
    <source>
        <dbReference type="SAM" id="MobiDB-lite"/>
    </source>
</evidence>
<dbReference type="InterPro" id="IPR035994">
    <property type="entry name" value="Nucleoside_phosphorylase_sf"/>
</dbReference>
<dbReference type="PRINTS" id="PR00364">
    <property type="entry name" value="DISEASERSIST"/>
</dbReference>
<proteinExistence type="predicted"/>
<dbReference type="InterPro" id="IPR011990">
    <property type="entry name" value="TPR-like_helical_dom_sf"/>
</dbReference>
<evidence type="ECO:0000313" key="3">
    <source>
        <dbReference type="EMBL" id="GFF94632.1"/>
    </source>
</evidence>
<feature type="region of interest" description="Disordered" evidence="1">
    <location>
        <begin position="1"/>
        <end position="20"/>
    </location>
</feature>
<feature type="compositionally biased region" description="Basic and acidic residues" evidence="1">
    <location>
        <begin position="1"/>
        <end position="16"/>
    </location>
</feature>
<keyword evidence="4" id="KW-1185">Reference proteome</keyword>
<dbReference type="SUPFAM" id="SSF48452">
    <property type="entry name" value="TPR-like"/>
    <property type="match status" value="1"/>
</dbReference>
<gene>
    <name evidence="3" type="ORF">IFM53868_07627</name>
</gene>
<dbReference type="Gene3D" id="1.25.40.10">
    <property type="entry name" value="Tetratricopeptide repeat domain"/>
    <property type="match status" value="1"/>
</dbReference>
<dbReference type="PANTHER" id="PTHR46082:SF11">
    <property type="entry name" value="AAA+ ATPASE DOMAIN-CONTAINING PROTEIN-RELATED"/>
    <property type="match status" value="1"/>
</dbReference>
<dbReference type="Gene3D" id="3.40.50.300">
    <property type="entry name" value="P-loop containing nucleotide triphosphate hydrolases"/>
    <property type="match status" value="1"/>
</dbReference>
<dbReference type="InterPro" id="IPR053137">
    <property type="entry name" value="NLR-like"/>
</dbReference>
<feature type="compositionally biased region" description="Low complexity" evidence="1">
    <location>
        <begin position="1163"/>
        <end position="1187"/>
    </location>
</feature>
<evidence type="ECO:0000313" key="4">
    <source>
        <dbReference type="Proteomes" id="UP000465266"/>
    </source>
</evidence>
<accession>A0ABQ1B6F7</accession>
<feature type="compositionally biased region" description="Polar residues" evidence="1">
    <location>
        <begin position="1152"/>
        <end position="1162"/>
    </location>
</feature>
<name>A0ABQ1B6F7_9EURO</name>
<organism evidence="3 4">
    <name type="scientific">Aspergillus udagawae</name>
    <dbReference type="NCBI Taxonomy" id="91492"/>
    <lineage>
        <taxon>Eukaryota</taxon>
        <taxon>Fungi</taxon>
        <taxon>Dikarya</taxon>
        <taxon>Ascomycota</taxon>
        <taxon>Pezizomycotina</taxon>
        <taxon>Eurotiomycetes</taxon>
        <taxon>Eurotiomycetidae</taxon>
        <taxon>Eurotiales</taxon>
        <taxon>Aspergillaceae</taxon>
        <taxon>Aspergillus</taxon>
        <taxon>Aspergillus subgen. Fumigati</taxon>
    </lineage>
</organism>
<feature type="region of interest" description="Disordered" evidence="1">
    <location>
        <begin position="1147"/>
        <end position="1187"/>
    </location>
</feature>
<dbReference type="SUPFAM" id="SSF53167">
    <property type="entry name" value="Purine and uridine phosphorylases"/>
    <property type="match status" value="1"/>
</dbReference>
<dbReference type="InterPro" id="IPR027417">
    <property type="entry name" value="P-loop_NTPase"/>
</dbReference>
<evidence type="ECO:0000259" key="2">
    <source>
        <dbReference type="Pfam" id="PF01048"/>
    </source>
</evidence>
<dbReference type="Proteomes" id="UP000465266">
    <property type="component" value="Unassembled WGS sequence"/>
</dbReference>
<reference evidence="3 4" key="1">
    <citation type="submission" date="2020-01" db="EMBL/GenBank/DDBJ databases">
        <title>Draft genome sequence of Aspergillus udagawae IFM 53868.</title>
        <authorList>
            <person name="Takahashi H."/>
            <person name="Yaguchi T."/>
        </authorList>
    </citation>
    <scope>NUCLEOTIDE SEQUENCE [LARGE SCALE GENOMIC DNA]</scope>
    <source>
        <strain evidence="3 4">IFM 53868</strain>
    </source>
</reference>
<dbReference type="Pfam" id="PF01048">
    <property type="entry name" value="PNP_UDP_1"/>
    <property type="match status" value="1"/>
</dbReference>
<dbReference type="SUPFAM" id="SSF52540">
    <property type="entry name" value="P-loop containing nucleoside triphosphate hydrolases"/>
    <property type="match status" value="1"/>
</dbReference>
<dbReference type="Gene3D" id="3.40.50.1580">
    <property type="entry name" value="Nucleoside phosphorylase domain"/>
    <property type="match status" value="1"/>
</dbReference>
<dbReference type="EMBL" id="BLKG01000102">
    <property type="protein sequence ID" value="GFF94632.1"/>
    <property type="molecule type" value="Genomic_DNA"/>
</dbReference>
<comment type="caution">
    <text evidence="3">The sequence shown here is derived from an EMBL/GenBank/DDBJ whole genome shotgun (WGS) entry which is preliminary data.</text>
</comment>
<feature type="domain" description="Nucleoside phosphorylase" evidence="2">
    <location>
        <begin position="39"/>
        <end position="317"/>
    </location>
</feature>
<sequence length="1187" mass="134385">MSKRNREINHDKELVSSKKKKNAECTSHLTQLTHDDYTVGWVCALPEEQTAATATLDHIHEDLPKPSNDHNTYTLGSIGGLNIVIACLPKGKYGTNSASIVATRMVSTFPSIKFGLLVGIGGGIPPKVRLGDVVVSTPIDEFPGVVQWDMGKAEEGGNFKRTGALNNPPSVLLTALAKLVTNHEMSGSKIHQYLDDMGKRWPKLVPKYTRYDSLKDPLFSSDSSSNRPNQPRELHVHYGLIASGNQVIEDAKFRDSLNEALGGNVLCVEMEAAGLMNDFPCVVIRGICDYADSQKNKDSQEYAWYAAAIAAAYARELLEALSVPEADARHTCKPNPPNEESQDAFKIERENFDVELVPFFTGRSVEVNQIRQLFQPSRSRTTVVLYGLGGIGKTQVALKYAYDFKDEYSAIFWVNYRSADTVKQSLFAAAERVHRRNPSWPGLKEVLESNDINKASLAVIDWLSQDQNNRWLVICDGYDQCQTDDSKQENWDLHRMIRAHHGHILITSRWRQSDLWHHVQIEKFTDLSQGVDLLLKRSDRPSLRDDPDIQRLAQTLDGLPLALVTAGAYLGICLYSCSKYLSVYNQSWLRLLKQTPTSDAYDRTLYSTWNLTWARICTVNKLAANLLQFCAYFDNKDLWFELFQMGEGLDKPGWLQSLTENEFGFEVAVRILREHALVEEQPDVRHDTSGSIRFSIHNCVHSWTIHVLNGNWNYEMSSSALGCIASRIPRESTPSFWHISQNLLGHANRIVDLFSRKRLIQGYTEAQVEQMQDIIWFFLARGRPETVEKMCISLHEQVDKMFGYYHPATFTLKWLMISIFTSLKNYDEAESMCNRILSLFAVDPGIDEGRAKRSFTLLLARNCILRGQTKKGMELLSEPSTSSQDEGISSLLFEKNLVSLLWTQYPVQDMPRDMQTWMENHLPKEETGKVKSCQQSFDLLCTQIQLCLSQNENEEAKDLLVEAREMFDKENSADYAKPFMFSHLAALYIKLDMYRDLKSLCDNATTEDWESLWQSDVQLSCSVVLMRCYVHLGDHELDETVALCQRALNKLQNSRAPGSAQRQSVLIMLGSVYMLQKNLLEAEKQFAAAIQETRESKQQCTSSSYENVLTTMSALAERYKDRGEQDSAQRCLKLVEKCQGELLKARHGGLNGQNSQNENLQALPSTTPPLLRLYTPRTPAAPAASPR</sequence>
<dbReference type="PANTHER" id="PTHR46082">
    <property type="entry name" value="ATP/GTP-BINDING PROTEIN-RELATED"/>
    <property type="match status" value="1"/>
</dbReference>